<evidence type="ECO:0000256" key="4">
    <source>
        <dbReference type="ARBA" id="ARBA00023136"/>
    </source>
</evidence>
<dbReference type="SMART" id="SM00679">
    <property type="entry name" value="CTNS"/>
    <property type="match status" value="2"/>
</dbReference>
<dbReference type="AlphaFoldDB" id="A0AAD2HY46"/>
<feature type="transmembrane region" description="Helical" evidence="6">
    <location>
        <begin position="39"/>
        <end position="60"/>
    </location>
</feature>
<keyword evidence="2 6" id="KW-0812">Transmembrane</keyword>
<gene>
    <name evidence="7" type="ORF">MYCIT1_LOCUS35873</name>
</gene>
<name>A0AAD2HY46_9AGAR</name>
<comment type="subcellular location">
    <subcellularLocation>
        <location evidence="1">Membrane</location>
        <topology evidence="1">Multi-pass membrane protein</topology>
    </subcellularLocation>
</comment>
<dbReference type="PANTHER" id="PTHR16201">
    <property type="entry name" value="SEVEN TRANSMEMBRANE PROTEIN 1-RELATED"/>
    <property type="match status" value="1"/>
</dbReference>
<feature type="compositionally biased region" description="Polar residues" evidence="5">
    <location>
        <begin position="236"/>
        <end position="255"/>
    </location>
</feature>
<keyword evidence="4 6" id="KW-0472">Membrane</keyword>
<keyword evidence="3 6" id="KW-1133">Transmembrane helix</keyword>
<organism evidence="7 8">
    <name type="scientific">Mycena citricolor</name>
    <dbReference type="NCBI Taxonomy" id="2018698"/>
    <lineage>
        <taxon>Eukaryota</taxon>
        <taxon>Fungi</taxon>
        <taxon>Dikarya</taxon>
        <taxon>Basidiomycota</taxon>
        <taxon>Agaricomycotina</taxon>
        <taxon>Agaricomycetes</taxon>
        <taxon>Agaricomycetidae</taxon>
        <taxon>Agaricales</taxon>
        <taxon>Marasmiineae</taxon>
        <taxon>Mycenaceae</taxon>
        <taxon>Mycena</taxon>
    </lineage>
</organism>
<feature type="transmembrane region" description="Helical" evidence="6">
    <location>
        <begin position="72"/>
        <end position="90"/>
    </location>
</feature>
<dbReference type="PANTHER" id="PTHR16201:SF37">
    <property type="entry name" value="PQ-LOOP REPEAT-CONTAINING PROTEIN"/>
    <property type="match status" value="1"/>
</dbReference>
<feature type="region of interest" description="Disordered" evidence="5">
    <location>
        <begin position="231"/>
        <end position="255"/>
    </location>
</feature>
<dbReference type="Proteomes" id="UP001295794">
    <property type="component" value="Unassembled WGS sequence"/>
</dbReference>
<dbReference type="Pfam" id="PF04193">
    <property type="entry name" value="PQ-loop"/>
    <property type="match status" value="2"/>
</dbReference>
<feature type="transmembrane region" description="Helical" evidence="6">
    <location>
        <begin position="197"/>
        <end position="220"/>
    </location>
</feature>
<feature type="transmembrane region" description="Helical" evidence="6">
    <location>
        <begin position="167"/>
        <end position="191"/>
    </location>
</feature>
<evidence type="ECO:0000313" key="8">
    <source>
        <dbReference type="Proteomes" id="UP001295794"/>
    </source>
</evidence>
<dbReference type="GO" id="GO:0016020">
    <property type="term" value="C:membrane"/>
    <property type="evidence" value="ECO:0007669"/>
    <property type="project" value="UniProtKB-SubCell"/>
</dbReference>
<feature type="transmembrane region" description="Helical" evidence="6">
    <location>
        <begin position="102"/>
        <end position="123"/>
    </location>
</feature>
<sequence length="255" mass="27434">MPVNAAAENALGTIGTVCWTAQILPQVWKSWREKSTDGLSHWLVLLWGTASPFLGAYGLIQNLNIPLILQPQLFGFLSFVSWGQCLYYGAKKSVRTSCALALLAMLLCGGFEAAVVCTVRPIYQEHLRTGAHPGVEAGVRFLGICSSVIIAGALIPQYVVIYRMQEVVGISLVFMAVDMLGGIFSDLSLVFKGGFDVVAGITYSVVVVMDGLVIVAALILNPRAAKRRSREKEMQSLASTQASTLVSRQPSLSPV</sequence>
<feature type="transmembrane region" description="Helical" evidence="6">
    <location>
        <begin position="135"/>
        <end position="155"/>
    </location>
</feature>
<dbReference type="Gene3D" id="1.20.1280.290">
    <property type="match status" value="2"/>
</dbReference>
<evidence type="ECO:0000256" key="5">
    <source>
        <dbReference type="SAM" id="MobiDB-lite"/>
    </source>
</evidence>
<evidence type="ECO:0000256" key="1">
    <source>
        <dbReference type="ARBA" id="ARBA00004141"/>
    </source>
</evidence>
<dbReference type="InterPro" id="IPR006603">
    <property type="entry name" value="PQ-loop_rpt"/>
</dbReference>
<evidence type="ECO:0000256" key="2">
    <source>
        <dbReference type="ARBA" id="ARBA00022692"/>
    </source>
</evidence>
<dbReference type="EMBL" id="CAVNYO010000466">
    <property type="protein sequence ID" value="CAK5283385.1"/>
    <property type="molecule type" value="Genomic_DNA"/>
</dbReference>
<proteinExistence type="predicted"/>
<evidence type="ECO:0000256" key="6">
    <source>
        <dbReference type="SAM" id="Phobius"/>
    </source>
</evidence>
<comment type="caution">
    <text evidence="7">The sequence shown here is derived from an EMBL/GenBank/DDBJ whole genome shotgun (WGS) entry which is preliminary data.</text>
</comment>
<keyword evidence="8" id="KW-1185">Reference proteome</keyword>
<accession>A0AAD2HY46</accession>
<reference evidence="7" key="1">
    <citation type="submission" date="2023-11" db="EMBL/GenBank/DDBJ databases">
        <authorList>
            <person name="De Vega J J."/>
            <person name="De Vega J J."/>
        </authorList>
    </citation>
    <scope>NUCLEOTIDE SEQUENCE</scope>
</reference>
<evidence type="ECO:0000313" key="7">
    <source>
        <dbReference type="EMBL" id="CAK5283385.1"/>
    </source>
</evidence>
<evidence type="ECO:0000256" key="3">
    <source>
        <dbReference type="ARBA" id="ARBA00022989"/>
    </source>
</evidence>
<protein>
    <submittedName>
        <fullName evidence="7">Uncharacterized protein</fullName>
    </submittedName>
</protein>
<dbReference type="InterPro" id="IPR051415">
    <property type="entry name" value="LAAT-1"/>
</dbReference>